<reference evidence="2" key="1">
    <citation type="submission" date="2022-11" db="UniProtKB">
        <authorList>
            <consortium name="WormBaseParasite"/>
        </authorList>
    </citation>
    <scope>IDENTIFICATION</scope>
</reference>
<proteinExistence type="predicted"/>
<dbReference type="Proteomes" id="UP000887565">
    <property type="component" value="Unplaced"/>
</dbReference>
<accession>A0A915KGY9</accession>
<protein>
    <submittedName>
        <fullName evidence="2">Transposase</fullName>
    </submittedName>
</protein>
<dbReference type="WBParaSite" id="nRc.2.0.1.t38093-RA">
    <property type="protein sequence ID" value="nRc.2.0.1.t38093-RA"/>
    <property type="gene ID" value="nRc.2.0.1.g38093"/>
</dbReference>
<organism evidence="1 2">
    <name type="scientific">Romanomermis culicivorax</name>
    <name type="common">Nematode worm</name>
    <dbReference type="NCBI Taxonomy" id="13658"/>
    <lineage>
        <taxon>Eukaryota</taxon>
        <taxon>Metazoa</taxon>
        <taxon>Ecdysozoa</taxon>
        <taxon>Nematoda</taxon>
        <taxon>Enoplea</taxon>
        <taxon>Dorylaimia</taxon>
        <taxon>Mermithida</taxon>
        <taxon>Mermithoidea</taxon>
        <taxon>Mermithidae</taxon>
        <taxon>Romanomermis</taxon>
    </lineage>
</organism>
<dbReference type="AlphaFoldDB" id="A0A915KGY9"/>
<evidence type="ECO:0000313" key="2">
    <source>
        <dbReference type="WBParaSite" id="nRc.2.0.1.t38093-RA"/>
    </source>
</evidence>
<keyword evidence="1" id="KW-1185">Reference proteome</keyword>
<evidence type="ECO:0000313" key="1">
    <source>
        <dbReference type="Proteomes" id="UP000887565"/>
    </source>
</evidence>
<sequence>MSKKRWMSDLVDGSKRRWTFSSLATLTEEIWGNILVFIPEMRKILKRLSTVRSCNTKEKWPKLWRTAGQIAITLLNFIQNGDQRKSTF</sequence>
<name>A0A915KGY9_ROMCU</name>